<dbReference type="PANTHER" id="PTHR42840:SF11">
    <property type="entry name" value="BINDING ROSSMANN FOLD OXIDOREDUCTASE, PUTATIVE (AFU_ORTHOLOGUE AFUA_6G09900)-RELATED"/>
    <property type="match status" value="1"/>
</dbReference>
<dbReference type="SUPFAM" id="SSF51735">
    <property type="entry name" value="NAD(P)-binding Rossmann-fold domains"/>
    <property type="match status" value="1"/>
</dbReference>
<sequence length="321" mass="35526">MGARHALNILNKTPRAELVAAFSPDGKELQGLEAVVIGTATSVHAEETLQALEKDLHVLCEKPLSTSVKICQDVVDAAARKPHLKAMCGFSRRFDESYQDVARKIAEGAIGRPTVIRSQTCDRQHPDPGEHHDFFVQYAAWSGGVFVDMSVHNIDLTLWYFGSNVVPKSISANGVVAILPGLKQYKDYDNAVDIVEFWDGRIAHYYASRMMTHGQEDVTEIIGTDGKLNVNLNPQKNIVNIYSRAGITREVPGHHWGRFEPGFVKEANEFTAACLDDTSVPLEFQNAVKAVQIGAWLQEALVSGKQIRFDESGKRIDRANL</sequence>
<dbReference type="GO" id="GO:0006740">
    <property type="term" value="P:NADPH regeneration"/>
    <property type="evidence" value="ECO:0007669"/>
    <property type="project" value="TreeGrafter"/>
</dbReference>
<dbReference type="InterPro" id="IPR055170">
    <property type="entry name" value="GFO_IDH_MocA-like_dom"/>
</dbReference>
<evidence type="ECO:0000256" key="1">
    <source>
        <dbReference type="ARBA" id="ARBA00010928"/>
    </source>
</evidence>
<proteinExistence type="inferred from homology"/>
<evidence type="ECO:0000313" key="5">
    <source>
        <dbReference type="Proteomes" id="UP000799777"/>
    </source>
</evidence>
<evidence type="ECO:0000313" key="4">
    <source>
        <dbReference type="EMBL" id="KAF2031746.1"/>
    </source>
</evidence>
<comment type="similarity">
    <text evidence="1">Belongs to the Gfo/Idh/MocA family.</text>
</comment>
<organism evidence="4 5">
    <name type="scientific">Setomelanomma holmii</name>
    <dbReference type="NCBI Taxonomy" id="210430"/>
    <lineage>
        <taxon>Eukaryota</taxon>
        <taxon>Fungi</taxon>
        <taxon>Dikarya</taxon>
        <taxon>Ascomycota</taxon>
        <taxon>Pezizomycotina</taxon>
        <taxon>Dothideomycetes</taxon>
        <taxon>Pleosporomycetidae</taxon>
        <taxon>Pleosporales</taxon>
        <taxon>Pleosporineae</taxon>
        <taxon>Phaeosphaeriaceae</taxon>
        <taxon>Setomelanomma</taxon>
    </lineage>
</organism>
<feature type="domain" description="Gfo/Idh/MocA-like oxidoreductase N-terminal" evidence="2">
    <location>
        <begin position="32"/>
        <end position="82"/>
    </location>
</feature>
<evidence type="ECO:0000259" key="3">
    <source>
        <dbReference type="Pfam" id="PF22725"/>
    </source>
</evidence>
<dbReference type="GO" id="GO:0016491">
    <property type="term" value="F:oxidoreductase activity"/>
    <property type="evidence" value="ECO:0007669"/>
    <property type="project" value="TreeGrafter"/>
</dbReference>
<dbReference type="OrthoDB" id="446809at2759"/>
<dbReference type="Gene3D" id="3.40.50.720">
    <property type="entry name" value="NAD(P)-binding Rossmann-like Domain"/>
    <property type="match status" value="1"/>
</dbReference>
<dbReference type="GO" id="GO:0005737">
    <property type="term" value="C:cytoplasm"/>
    <property type="evidence" value="ECO:0007669"/>
    <property type="project" value="TreeGrafter"/>
</dbReference>
<comment type="caution">
    <text evidence="4">The sequence shown here is derived from an EMBL/GenBank/DDBJ whole genome shotgun (WGS) entry which is preliminary data.</text>
</comment>
<reference evidence="4" key="1">
    <citation type="journal article" date="2020" name="Stud. Mycol.">
        <title>101 Dothideomycetes genomes: a test case for predicting lifestyles and emergence of pathogens.</title>
        <authorList>
            <person name="Haridas S."/>
            <person name="Albert R."/>
            <person name="Binder M."/>
            <person name="Bloem J."/>
            <person name="Labutti K."/>
            <person name="Salamov A."/>
            <person name="Andreopoulos B."/>
            <person name="Baker S."/>
            <person name="Barry K."/>
            <person name="Bills G."/>
            <person name="Bluhm B."/>
            <person name="Cannon C."/>
            <person name="Castanera R."/>
            <person name="Culley D."/>
            <person name="Daum C."/>
            <person name="Ezra D."/>
            <person name="Gonzalez J."/>
            <person name="Henrissat B."/>
            <person name="Kuo A."/>
            <person name="Liang C."/>
            <person name="Lipzen A."/>
            <person name="Lutzoni F."/>
            <person name="Magnuson J."/>
            <person name="Mondo S."/>
            <person name="Nolan M."/>
            <person name="Ohm R."/>
            <person name="Pangilinan J."/>
            <person name="Park H.-J."/>
            <person name="Ramirez L."/>
            <person name="Alfaro M."/>
            <person name="Sun H."/>
            <person name="Tritt A."/>
            <person name="Yoshinaga Y."/>
            <person name="Zwiers L.-H."/>
            <person name="Turgeon B."/>
            <person name="Goodwin S."/>
            <person name="Spatafora J."/>
            <person name="Crous P."/>
            <person name="Grigoriev I."/>
        </authorList>
    </citation>
    <scope>NUCLEOTIDE SEQUENCE</scope>
    <source>
        <strain evidence="4">CBS 110217</strain>
    </source>
</reference>
<dbReference type="InterPro" id="IPR036291">
    <property type="entry name" value="NAD(P)-bd_dom_sf"/>
</dbReference>
<dbReference type="Pfam" id="PF22725">
    <property type="entry name" value="GFO_IDH_MocA_C3"/>
    <property type="match status" value="1"/>
</dbReference>
<dbReference type="Pfam" id="PF01408">
    <property type="entry name" value="GFO_IDH_MocA"/>
    <property type="match status" value="1"/>
</dbReference>
<gene>
    <name evidence="4" type="ORF">EK21DRAFT_99476</name>
</gene>
<feature type="domain" description="GFO/IDH/MocA-like oxidoreductase" evidence="3">
    <location>
        <begin position="98"/>
        <end position="228"/>
    </location>
</feature>
<dbReference type="Gene3D" id="3.30.360.10">
    <property type="entry name" value="Dihydrodipicolinate Reductase, domain 2"/>
    <property type="match status" value="1"/>
</dbReference>
<dbReference type="AlphaFoldDB" id="A0A9P4HEU2"/>
<name>A0A9P4HEU2_9PLEO</name>
<evidence type="ECO:0000259" key="2">
    <source>
        <dbReference type="Pfam" id="PF01408"/>
    </source>
</evidence>
<dbReference type="GO" id="GO:0000166">
    <property type="term" value="F:nucleotide binding"/>
    <property type="evidence" value="ECO:0007669"/>
    <property type="project" value="InterPro"/>
</dbReference>
<dbReference type="SUPFAM" id="SSF55347">
    <property type="entry name" value="Glyceraldehyde-3-phosphate dehydrogenase-like, C-terminal domain"/>
    <property type="match status" value="1"/>
</dbReference>
<dbReference type="InterPro" id="IPR000683">
    <property type="entry name" value="Gfo/Idh/MocA-like_OxRdtase_N"/>
</dbReference>
<dbReference type="PANTHER" id="PTHR42840">
    <property type="entry name" value="NAD(P)-BINDING ROSSMANN-FOLD SUPERFAMILY PROTEIN-RELATED"/>
    <property type="match status" value="1"/>
</dbReference>
<dbReference type="EMBL" id="ML978178">
    <property type="protein sequence ID" value="KAF2031746.1"/>
    <property type="molecule type" value="Genomic_DNA"/>
</dbReference>
<keyword evidence="5" id="KW-1185">Reference proteome</keyword>
<dbReference type="Proteomes" id="UP000799777">
    <property type="component" value="Unassembled WGS sequence"/>
</dbReference>
<accession>A0A9P4HEU2</accession>
<protein>
    <submittedName>
        <fullName evidence="4">NAD(P)-binding protein</fullName>
    </submittedName>
</protein>